<dbReference type="GO" id="GO:0005634">
    <property type="term" value="C:nucleus"/>
    <property type="evidence" value="ECO:0007669"/>
    <property type="project" value="TreeGrafter"/>
</dbReference>
<protein>
    <recommendedName>
        <fullName evidence="2">PARP catalytic domain-containing protein</fullName>
    </recommendedName>
</protein>
<accession>A0A7S0SAY3</accession>
<gene>
    <name evidence="3" type="ORF">MANT1106_LOCUS2413</name>
</gene>
<reference evidence="3" key="1">
    <citation type="submission" date="2021-01" db="EMBL/GenBank/DDBJ databases">
        <authorList>
            <person name="Corre E."/>
            <person name="Pelletier E."/>
            <person name="Niang G."/>
            <person name="Scheremetjew M."/>
            <person name="Finn R."/>
            <person name="Kale V."/>
            <person name="Holt S."/>
            <person name="Cochrane G."/>
            <person name="Meng A."/>
            <person name="Brown T."/>
            <person name="Cohen L."/>
        </authorList>
    </citation>
    <scope>NUCLEOTIDE SEQUENCE</scope>
    <source>
        <strain evidence="3">SL-175</strain>
    </source>
</reference>
<dbReference type="EMBL" id="HBFC01004464">
    <property type="protein sequence ID" value="CAD8699731.1"/>
    <property type="molecule type" value="Transcribed_RNA"/>
</dbReference>
<proteinExistence type="predicted"/>
<name>A0A7S0SAY3_9CHLO</name>
<organism evidence="3">
    <name type="scientific">Mantoniella antarctica</name>
    <dbReference type="NCBI Taxonomy" id="81844"/>
    <lineage>
        <taxon>Eukaryota</taxon>
        <taxon>Viridiplantae</taxon>
        <taxon>Chlorophyta</taxon>
        <taxon>Mamiellophyceae</taxon>
        <taxon>Mamiellales</taxon>
        <taxon>Mamiellaceae</taxon>
        <taxon>Mantoniella</taxon>
    </lineage>
</organism>
<evidence type="ECO:0000313" key="3">
    <source>
        <dbReference type="EMBL" id="CAD8699731.1"/>
    </source>
</evidence>
<dbReference type="PANTHER" id="PTHR45740">
    <property type="entry name" value="POLY [ADP-RIBOSE] POLYMERASE"/>
    <property type="match status" value="1"/>
</dbReference>
<dbReference type="InterPro" id="IPR051712">
    <property type="entry name" value="ARTD-AVP"/>
</dbReference>
<feature type="compositionally biased region" description="Low complexity" evidence="1">
    <location>
        <begin position="55"/>
        <end position="75"/>
    </location>
</feature>
<dbReference type="SUPFAM" id="SSF56399">
    <property type="entry name" value="ADP-ribosylation"/>
    <property type="match status" value="1"/>
</dbReference>
<dbReference type="AlphaFoldDB" id="A0A7S0SAY3"/>
<sequence>MTDVVVLGDSDSSGDDEVVEVVREIATAPAAGARARDRAGAQKRPRGDEPGNGNARGSGATAPPGRARGRGALAAEEPEVRITNEDVLVKREKAAQHLGRMVPGEVEARAAGRFAMFEIRAAPDDSSFDPEKEAAPEQMHFNRAVTYLSQMAGAGGMDKVQKVEYVVNPPVQAAYERNKAAMKARGVGEVTQQLLCHGTTPAASEAILRNNFSMDQCKGSQYGLGIYFSTSTAKAKAFDKGAMIMSLVLKGKVHVMPGPKPGCARKPGYDSHASDHHGTEIVIFDGNQVMPLYRVTFTKPGAPVAAVRKAAAVRGGREAANNAAALVAELQDSTARQQGTHAFVAQPDVQRDVQRQQRRWRQEAADAAAKRVTAMGW</sequence>
<dbReference type="Gene3D" id="3.90.228.10">
    <property type="match status" value="1"/>
</dbReference>
<feature type="compositionally biased region" description="Basic and acidic residues" evidence="1">
    <location>
        <begin position="34"/>
        <end position="49"/>
    </location>
</feature>
<evidence type="ECO:0000259" key="2">
    <source>
        <dbReference type="Pfam" id="PF00644"/>
    </source>
</evidence>
<dbReference type="Pfam" id="PF00644">
    <property type="entry name" value="PARP"/>
    <property type="match status" value="1"/>
</dbReference>
<dbReference type="InterPro" id="IPR012317">
    <property type="entry name" value="Poly(ADP-ribose)pol_cat_dom"/>
</dbReference>
<dbReference type="PANTHER" id="PTHR45740:SF2">
    <property type="entry name" value="POLY [ADP-RIBOSE] POLYMERASE"/>
    <property type="match status" value="1"/>
</dbReference>
<evidence type="ECO:0000256" key="1">
    <source>
        <dbReference type="SAM" id="MobiDB-lite"/>
    </source>
</evidence>
<dbReference type="GO" id="GO:1990404">
    <property type="term" value="F:NAD+-protein mono-ADP-ribosyltransferase activity"/>
    <property type="evidence" value="ECO:0007669"/>
    <property type="project" value="TreeGrafter"/>
</dbReference>
<feature type="domain" description="PARP catalytic" evidence="2">
    <location>
        <begin position="141"/>
        <end position="272"/>
    </location>
</feature>
<dbReference type="GO" id="GO:0003950">
    <property type="term" value="F:NAD+ poly-ADP-ribosyltransferase activity"/>
    <property type="evidence" value="ECO:0007669"/>
    <property type="project" value="InterPro"/>
</dbReference>
<feature type="region of interest" description="Disordered" evidence="1">
    <location>
        <begin position="26"/>
        <end position="78"/>
    </location>
</feature>